<evidence type="ECO:0000313" key="3">
    <source>
        <dbReference type="Proteomes" id="UP000202922"/>
    </source>
</evidence>
<proteinExistence type="predicted"/>
<dbReference type="OrthoDB" id="7931241at2"/>
<dbReference type="EMBL" id="FXYE01000001">
    <property type="protein sequence ID" value="SMX32933.1"/>
    <property type="molecule type" value="Genomic_DNA"/>
</dbReference>
<dbReference type="Proteomes" id="UP000202922">
    <property type="component" value="Unassembled WGS sequence"/>
</dbReference>
<evidence type="ECO:0000256" key="1">
    <source>
        <dbReference type="SAM" id="MobiDB-lite"/>
    </source>
</evidence>
<dbReference type="RefSeq" id="WP_093966106.1">
    <property type="nucleotide sequence ID" value="NZ_FXYE01000001.1"/>
</dbReference>
<feature type="compositionally biased region" description="Polar residues" evidence="1">
    <location>
        <begin position="1"/>
        <end position="13"/>
    </location>
</feature>
<reference evidence="3" key="1">
    <citation type="submission" date="2017-05" db="EMBL/GenBank/DDBJ databases">
        <authorList>
            <person name="Rodrigo-Torres L."/>
            <person name="Arahal R. D."/>
            <person name="Lucena T."/>
        </authorList>
    </citation>
    <scope>NUCLEOTIDE SEQUENCE [LARGE SCALE GENOMIC DNA]</scope>
    <source>
        <strain evidence="3">CECT 8621</strain>
    </source>
</reference>
<accession>A0A238JR42</accession>
<keyword evidence="3" id="KW-1185">Reference proteome</keyword>
<dbReference type="AlphaFoldDB" id="A0A238JR42"/>
<feature type="region of interest" description="Disordered" evidence="1">
    <location>
        <begin position="1"/>
        <end position="27"/>
    </location>
</feature>
<evidence type="ECO:0000313" key="2">
    <source>
        <dbReference type="EMBL" id="SMX32933.1"/>
    </source>
</evidence>
<sequence>MSNAEDSLGTTPVTPEKPQKPQPAARAAEPAPRKWWQWFFIYPTLAITLFTAVPEWATSVQEFILGLRETSLEEAQRLDGLIRKNVNCIAAPYDWVAVSEVHVDGTICPSGDVFIRVRMPGPTGTTISPDSDLTFAEHIEFVEIDRLIEKYKEVQSRDLGLMAHAAVTGMTAPRPIGPQSTPDVELAQGQVAFVECQEFVGDRTLVRHIRVGGQCYKETVDTYTGSVTERMPIPCGQTCGG</sequence>
<protein>
    <submittedName>
        <fullName evidence="2">Uncharacterized protein</fullName>
    </submittedName>
</protein>
<name>A0A238JR42_9RHOB</name>
<organism evidence="2 3">
    <name type="scientific">Actibacterium lipolyticum</name>
    <dbReference type="NCBI Taxonomy" id="1524263"/>
    <lineage>
        <taxon>Bacteria</taxon>
        <taxon>Pseudomonadati</taxon>
        <taxon>Pseudomonadota</taxon>
        <taxon>Alphaproteobacteria</taxon>
        <taxon>Rhodobacterales</taxon>
        <taxon>Roseobacteraceae</taxon>
        <taxon>Actibacterium</taxon>
    </lineage>
</organism>
<gene>
    <name evidence="2" type="ORF">COL8621_00922</name>
</gene>